<reference evidence="13" key="1">
    <citation type="submission" date="2021-08" db="EMBL/GenBank/DDBJ databases">
        <title>WGS assembly of Ceratopteris richardii.</title>
        <authorList>
            <person name="Marchant D.B."/>
            <person name="Chen G."/>
            <person name="Jenkins J."/>
            <person name="Shu S."/>
            <person name="Leebens-Mack J."/>
            <person name="Grimwood J."/>
            <person name="Schmutz J."/>
            <person name="Soltis P."/>
            <person name="Soltis D."/>
            <person name="Chen Z.-H."/>
        </authorList>
    </citation>
    <scope>NUCLEOTIDE SEQUENCE</scope>
    <source>
        <strain evidence="13">Whitten #5841</strain>
        <tissue evidence="13">Leaf</tissue>
    </source>
</reference>
<dbReference type="Proteomes" id="UP000825935">
    <property type="component" value="Chromosome 32"/>
</dbReference>
<feature type="transmembrane region" description="Helical" evidence="11">
    <location>
        <begin position="286"/>
        <end position="309"/>
    </location>
</feature>
<dbReference type="AlphaFoldDB" id="A0A8T2QQE7"/>
<dbReference type="SUPFAM" id="SSF57850">
    <property type="entry name" value="RING/U-box"/>
    <property type="match status" value="1"/>
</dbReference>
<name>A0A8T2QQE7_CERRI</name>
<evidence type="ECO:0000256" key="8">
    <source>
        <dbReference type="ARBA" id="ARBA00023136"/>
    </source>
</evidence>
<keyword evidence="3" id="KW-0479">Metal-binding</keyword>
<dbReference type="SMART" id="SM00184">
    <property type="entry name" value="RING"/>
    <property type="match status" value="1"/>
</dbReference>
<feature type="transmembrane region" description="Helical" evidence="11">
    <location>
        <begin position="206"/>
        <end position="225"/>
    </location>
</feature>
<dbReference type="InterPro" id="IPR001841">
    <property type="entry name" value="Znf_RING"/>
</dbReference>
<accession>A0A8T2QQE7</accession>
<feature type="transmembrane region" description="Helical" evidence="11">
    <location>
        <begin position="159"/>
        <end position="185"/>
    </location>
</feature>
<evidence type="ECO:0000256" key="3">
    <source>
        <dbReference type="ARBA" id="ARBA00022723"/>
    </source>
</evidence>
<evidence type="ECO:0000256" key="10">
    <source>
        <dbReference type="SAM" id="MobiDB-lite"/>
    </source>
</evidence>
<gene>
    <name evidence="13" type="ORF">KP509_32G005500</name>
</gene>
<dbReference type="InterPro" id="IPR044235">
    <property type="entry name" value="RNFT1/2"/>
</dbReference>
<keyword evidence="4 9" id="KW-0863">Zinc-finger</keyword>
<dbReference type="PANTHER" id="PTHR15860">
    <property type="entry name" value="UNCHARACTERIZED RING FINGER-CONTAINING PROTEIN"/>
    <property type="match status" value="1"/>
</dbReference>
<feature type="transmembrane region" description="Helical" evidence="11">
    <location>
        <begin position="245"/>
        <end position="274"/>
    </location>
</feature>
<evidence type="ECO:0000259" key="12">
    <source>
        <dbReference type="PROSITE" id="PS50089"/>
    </source>
</evidence>
<feature type="region of interest" description="Disordered" evidence="10">
    <location>
        <begin position="98"/>
        <end position="129"/>
    </location>
</feature>
<dbReference type="Pfam" id="PF13639">
    <property type="entry name" value="zf-RING_2"/>
    <property type="match status" value="1"/>
</dbReference>
<evidence type="ECO:0000256" key="1">
    <source>
        <dbReference type="ARBA" id="ARBA00004141"/>
    </source>
</evidence>
<keyword evidence="7 11" id="KW-1133">Transmembrane helix</keyword>
<evidence type="ECO:0000256" key="2">
    <source>
        <dbReference type="ARBA" id="ARBA00022692"/>
    </source>
</evidence>
<dbReference type="GO" id="GO:1904294">
    <property type="term" value="P:positive regulation of ERAD pathway"/>
    <property type="evidence" value="ECO:0007669"/>
    <property type="project" value="InterPro"/>
</dbReference>
<dbReference type="InterPro" id="IPR017907">
    <property type="entry name" value="Znf_RING_CS"/>
</dbReference>
<evidence type="ECO:0000256" key="11">
    <source>
        <dbReference type="SAM" id="Phobius"/>
    </source>
</evidence>
<feature type="compositionally biased region" description="Polar residues" evidence="10">
    <location>
        <begin position="98"/>
        <end position="112"/>
    </location>
</feature>
<dbReference type="GO" id="GO:0016020">
    <property type="term" value="C:membrane"/>
    <property type="evidence" value="ECO:0007669"/>
    <property type="project" value="UniProtKB-SubCell"/>
</dbReference>
<evidence type="ECO:0000256" key="5">
    <source>
        <dbReference type="ARBA" id="ARBA00022786"/>
    </source>
</evidence>
<keyword evidence="8 11" id="KW-0472">Membrane</keyword>
<keyword evidence="5" id="KW-0833">Ubl conjugation pathway</keyword>
<dbReference type="EMBL" id="CM035437">
    <property type="protein sequence ID" value="KAH7286403.1"/>
    <property type="molecule type" value="Genomic_DNA"/>
</dbReference>
<evidence type="ECO:0000256" key="7">
    <source>
        <dbReference type="ARBA" id="ARBA00022989"/>
    </source>
</evidence>
<comment type="subcellular location">
    <subcellularLocation>
        <location evidence="1">Membrane</location>
        <topology evidence="1">Multi-pass membrane protein</topology>
    </subcellularLocation>
</comment>
<dbReference type="OMA" id="GCIHSRL"/>
<dbReference type="CDD" id="cd16532">
    <property type="entry name" value="RING-HC_RNFT1-like"/>
    <property type="match status" value="1"/>
</dbReference>
<evidence type="ECO:0000256" key="6">
    <source>
        <dbReference type="ARBA" id="ARBA00022833"/>
    </source>
</evidence>
<dbReference type="PROSITE" id="PS50089">
    <property type="entry name" value="ZF_RING_2"/>
    <property type="match status" value="1"/>
</dbReference>
<evidence type="ECO:0000256" key="9">
    <source>
        <dbReference type="PROSITE-ProRule" id="PRU00175"/>
    </source>
</evidence>
<proteinExistence type="predicted"/>
<dbReference type="GO" id="GO:0061630">
    <property type="term" value="F:ubiquitin protein ligase activity"/>
    <property type="evidence" value="ECO:0007669"/>
    <property type="project" value="InterPro"/>
</dbReference>
<organism evidence="13 14">
    <name type="scientific">Ceratopteris richardii</name>
    <name type="common">Triangle waterfern</name>
    <dbReference type="NCBI Taxonomy" id="49495"/>
    <lineage>
        <taxon>Eukaryota</taxon>
        <taxon>Viridiplantae</taxon>
        <taxon>Streptophyta</taxon>
        <taxon>Embryophyta</taxon>
        <taxon>Tracheophyta</taxon>
        <taxon>Polypodiopsida</taxon>
        <taxon>Polypodiidae</taxon>
        <taxon>Polypodiales</taxon>
        <taxon>Pteridineae</taxon>
        <taxon>Pteridaceae</taxon>
        <taxon>Parkerioideae</taxon>
        <taxon>Ceratopteris</taxon>
    </lineage>
</organism>
<sequence>MDSPGTSGEVRRRRYGLQLPLNLLQTPVSGLLELLGVLRGPSQGSEHEATISSGLERIRVSSAGPDRIRVTANGNVAADDGASELSIRIIGTDETEQIMVSDSASTSSTLPETSDEAVNTPHMPASPPEAAEAAMAATQNSRRYDFQQFSRWVEQVLPFSLLLLTVFIRQHLQGFLVTLWLSIVLKTSNDILRKQTALKGERKTSILLGVAAGLFLQIGVVYWLYRHDDLHRPLFMLPPMEIPKFWHAVFIIVVNDMMVRLGAMVLKAGLLVFYKNTRGRNYRRQGQFLTFIEYALLLYRVLLPAPVWYRFFLNKDYGSFFSSLTTGLYLTFKLTSVLEKVHLFIASLKALLRREVQYGSYATAEEVNAAGDLCAICQEKMHAPILLSCKHMFCEDCVSEWFERERTCPLCRAIVKPAELKSFADGSTSLFYQMF</sequence>
<keyword evidence="2 11" id="KW-0812">Transmembrane</keyword>
<dbReference type="Gene3D" id="3.30.40.10">
    <property type="entry name" value="Zinc/RING finger domain, C3HC4 (zinc finger)"/>
    <property type="match status" value="1"/>
</dbReference>
<feature type="domain" description="RING-type" evidence="12">
    <location>
        <begin position="374"/>
        <end position="412"/>
    </location>
</feature>
<dbReference type="InterPro" id="IPR013083">
    <property type="entry name" value="Znf_RING/FYVE/PHD"/>
</dbReference>
<comment type="caution">
    <text evidence="13">The sequence shown here is derived from an EMBL/GenBank/DDBJ whole genome shotgun (WGS) entry which is preliminary data.</text>
</comment>
<evidence type="ECO:0000313" key="14">
    <source>
        <dbReference type="Proteomes" id="UP000825935"/>
    </source>
</evidence>
<keyword evidence="14" id="KW-1185">Reference proteome</keyword>
<evidence type="ECO:0000313" key="13">
    <source>
        <dbReference type="EMBL" id="KAH7286402.1"/>
    </source>
</evidence>
<keyword evidence="6" id="KW-0862">Zinc</keyword>
<dbReference type="PANTHER" id="PTHR15860:SF0">
    <property type="entry name" value="LP20373P"/>
    <property type="match status" value="1"/>
</dbReference>
<dbReference type="PROSITE" id="PS00518">
    <property type="entry name" value="ZF_RING_1"/>
    <property type="match status" value="1"/>
</dbReference>
<dbReference type="GO" id="GO:0008270">
    <property type="term" value="F:zinc ion binding"/>
    <property type="evidence" value="ECO:0007669"/>
    <property type="project" value="UniProtKB-KW"/>
</dbReference>
<dbReference type="OrthoDB" id="9049620at2759"/>
<protein>
    <recommendedName>
        <fullName evidence="12">RING-type domain-containing protein</fullName>
    </recommendedName>
</protein>
<evidence type="ECO:0000256" key="4">
    <source>
        <dbReference type="ARBA" id="ARBA00022771"/>
    </source>
</evidence>
<dbReference type="EMBL" id="CM035437">
    <property type="protein sequence ID" value="KAH7286402.1"/>
    <property type="molecule type" value="Genomic_DNA"/>
</dbReference>